<evidence type="ECO:0000313" key="1">
    <source>
        <dbReference type="EMBL" id="KAL1263852.1"/>
    </source>
</evidence>
<dbReference type="EMBL" id="JAYMGO010000012">
    <property type="protein sequence ID" value="KAL1263852.1"/>
    <property type="molecule type" value="Genomic_DNA"/>
</dbReference>
<comment type="caution">
    <text evidence="1">The sequence shown here is derived from an EMBL/GenBank/DDBJ whole genome shotgun (WGS) entry which is preliminary data.</text>
</comment>
<accession>A0ABR3MFI1</accession>
<organism evidence="1 2">
    <name type="scientific">Cirrhinus molitorella</name>
    <name type="common">mud carp</name>
    <dbReference type="NCBI Taxonomy" id="172907"/>
    <lineage>
        <taxon>Eukaryota</taxon>
        <taxon>Metazoa</taxon>
        <taxon>Chordata</taxon>
        <taxon>Craniata</taxon>
        <taxon>Vertebrata</taxon>
        <taxon>Euteleostomi</taxon>
        <taxon>Actinopterygii</taxon>
        <taxon>Neopterygii</taxon>
        <taxon>Teleostei</taxon>
        <taxon>Ostariophysi</taxon>
        <taxon>Cypriniformes</taxon>
        <taxon>Cyprinidae</taxon>
        <taxon>Labeoninae</taxon>
        <taxon>Labeonini</taxon>
        <taxon>Cirrhinus</taxon>
    </lineage>
</organism>
<dbReference type="Proteomes" id="UP001558613">
    <property type="component" value="Unassembled WGS sequence"/>
</dbReference>
<evidence type="ECO:0008006" key="3">
    <source>
        <dbReference type="Google" id="ProtNLM"/>
    </source>
</evidence>
<sequence length="77" mass="8664">MRHHLSLWFSFTAQQLQQGGLVRLGVVLFKSSAGTNSPTLTESLTSDPSCLHSHLRYLSGTERWHRAVLRVSIRTVC</sequence>
<keyword evidence="2" id="KW-1185">Reference proteome</keyword>
<gene>
    <name evidence="1" type="ORF">QQF64_004207</name>
</gene>
<protein>
    <recommendedName>
        <fullName evidence="3">Secreted protein</fullName>
    </recommendedName>
</protein>
<name>A0ABR3MFI1_9TELE</name>
<reference evidence="1 2" key="1">
    <citation type="submission" date="2023-09" db="EMBL/GenBank/DDBJ databases">
        <authorList>
            <person name="Wang M."/>
        </authorList>
    </citation>
    <scope>NUCLEOTIDE SEQUENCE [LARGE SCALE GENOMIC DNA]</scope>
    <source>
        <strain evidence="1">GT-2023</strain>
        <tissue evidence="1">Liver</tissue>
    </source>
</reference>
<proteinExistence type="predicted"/>
<evidence type="ECO:0000313" key="2">
    <source>
        <dbReference type="Proteomes" id="UP001558613"/>
    </source>
</evidence>